<dbReference type="EMBL" id="JAMXQS010000006">
    <property type="protein sequence ID" value="MCO6050841.1"/>
    <property type="molecule type" value="Genomic_DNA"/>
</dbReference>
<organism evidence="1 2">
    <name type="scientific">Mesorhizobium liriopis</name>
    <dbReference type="NCBI Taxonomy" id="2953882"/>
    <lineage>
        <taxon>Bacteria</taxon>
        <taxon>Pseudomonadati</taxon>
        <taxon>Pseudomonadota</taxon>
        <taxon>Alphaproteobacteria</taxon>
        <taxon>Hyphomicrobiales</taxon>
        <taxon>Phyllobacteriaceae</taxon>
        <taxon>Mesorhizobium</taxon>
    </lineage>
</organism>
<comment type="caution">
    <text evidence="1">The sequence shown here is derived from an EMBL/GenBank/DDBJ whole genome shotgun (WGS) entry which is preliminary data.</text>
</comment>
<gene>
    <name evidence="1" type="ORF">NGM99_13740</name>
</gene>
<evidence type="ECO:0000313" key="2">
    <source>
        <dbReference type="Proteomes" id="UP001205906"/>
    </source>
</evidence>
<proteinExistence type="predicted"/>
<protein>
    <submittedName>
        <fullName evidence="1">Uncharacterized protein</fullName>
    </submittedName>
</protein>
<reference evidence="1 2" key="1">
    <citation type="submission" date="2022-06" db="EMBL/GenBank/DDBJ databases">
        <title>Mesorhizobium sp. strain RP14 Genome sequencing and assembly.</title>
        <authorList>
            <person name="Kim I."/>
        </authorList>
    </citation>
    <scope>NUCLEOTIDE SEQUENCE [LARGE SCALE GENOMIC DNA]</scope>
    <source>
        <strain evidence="2">RP14(2022)</strain>
    </source>
</reference>
<name>A0ABT1CA40_9HYPH</name>
<dbReference type="Proteomes" id="UP001205906">
    <property type="component" value="Unassembled WGS sequence"/>
</dbReference>
<evidence type="ECO:0000313" key="1">
    <source>
        <dbReference type="EMBL" id="MCO6050841.1"/>
    </source>
</evidence>
<accession>A0ABT1CA40</accession>
<sequence length="80" mass="8697">MTEEIIYATQPVAHKGGRRAVNPQFFTVPEEGVKKVYLDGDWPALKTAYEEAGAKVYPLSDMPEEKEAAKAAAATAKKEG</sequence>
<keyword evidence="2" id="KW-1185">Reference proteome</keyword>
<dbReference type="RefSeq" id="WP_252819807.1">
    <property type="nucleotide sequence ID" value="NZ_JAMXQS010000006.1"/>
</dbReference>